<proteinExistence type="predicted"/>
<gene>
    <name evidence="1" type="ORF">M422DRAFT_263092</name>
</gene>
<sequence>MSSAGAPQELLRLCGQHLLSTSHLAPRKAPPHTGPLPDILRTSLTVSSGAIKEPTGNIWIYQQSQEVLHTSYMFFVAPLQFLVDLYDKFPPSL</sequence>
<dbReference type="AlphaFoldDB" id="A0A0C9VB68"/>
<reference evidence="1 2" key="1">
    <citation type="submission" date="2014-06" db="EMBL/GenBank/DDBJ databases">
        <title>Evolutionary Origins and Diversification of the Mycorrhizal Mutualists.</title>
        <authorList>
            <consortium name="DOE Joint Genome Institute"/>
            <consortium name="Mycorrhizal Genomics Consortium"/>
            <person name="Kohler A."/>
            <person name="Kuo A."/>
            <person name="Nagy L.G."/>
            <person name="Floudas D."/>
            <person name="Copeland A."/>
            <person name="Barry K.W."/>
            <person name="Cichocki N."/>
            <person name="Veneault-Fourrey C."/>
            <person name="LaButti K."/>
            <person name="Lindquist E.A."/>
            <person name="Lipzen A."/>
            <person name="Lundell T."/>
            <person name="Morin E."/>
            <person name="Murat C."/>
            <person name="Riley R."/>
            <person name="Ohm R."/>
            <person name="Sun H."/>
            <person name="Tunlid A."/>
            <person name="Henrissat B."/>
            <person name="Grigoriev I.V."/>
            <person name="Hibbett D.S."/>
            <person name="Martin F."/>
        </authorList>
    </citation>
    <scope>NUCLEOTIDE SEQUENCE [LARGE SCALE GENOMIC DNA]</scope>
    <source>
        <strain evidence="1 2">SS14</strain>
    </source>
</reference>
<keyword evidence="2" id="KW-1185">Reference proteome</keyword>
<evidence type="ECO:0000313" key="1">
    <source>
        <dbReference type="EMBL" id="KIJ34735.1"/>
    </source>
</evidence>
<name>A0A0C9VB68_SPHS4</name>
<dbReference type="Proteomes" id="UP000054279">
    <property type="component" value="Unassembled WGS sequence"/>
</dbReference>
<accession>A0A0C9VB68</accession>
<dbReference type="HOGENOM" id="CLU_2401067_0_0_1"/>
<organism evidence="1 2">
    <name type="scientific">Sphaerobolus stellatus (strain SS14)</name>
    <dbReference type="NCBI Taxonomy" id="990650"/>
    <lineage>
        <taxon>Eukaryota</taxon>
        <taxon>Fungi</taxon>
        <taxon>Dikarya</taxon>
        <taxon>Basidiomycota</taxon>
        <taxon>Agaricomycotina</taxon>
        <taxon>Agaricomycetes</taxon>
        <taxon>Phallomycetidae</taxon>
        <taxon>Geastrales</taxon>
        <taxon>Sphaerobolaceae</taxon>
        <taxon>Sphaerobolus</taxon>
    </lineage>
</organism>
<dbReference type="EMBL" id="KN837196">
    <property type="protein sequence ID" value="KIJ34735.1"/>
    <property type="molecule type" value="Genomic_DNA"/>
</dbReference>
<evidence type="ECO:0000313" key="2">
    <source>
        <dbReference type="Proteomes" id="UP000054279"/>
    </source>
</evidence>
<protein>
    <submittedName>
        <fullName evidence="1">Uncharacterized protein</fullName>
    </submittedName>
</protein>